<dbReference type="AlphaFoldDB" id="A0A1Q4HDX9"/>
<protein>
    <submittedName>
        <fullName evidence="1">Uncharacterized protein</fullName>
    </submittedName>
</protein>
<dbReference type="STRING" id="1801.BRW64_13510"/>
<sequence>MAEAVSSGPPLRVGDLVVIRPLAEIVATLDDKGSLDGMPFMPEMAAYCGQRATVVKRAHKTCDGHGHLRWLDDAVHLDGLHCDGSAHGGCQARCLMYWKVSWLRRVDDTEVQSLPRVAGGDADLLARLARTTWDAADGTVRYMCQATEVTAASRPLPVGEVKQYLWDISSGNYSIWAFTRIMTKAVFNRYQRWSANHLPSALRVHDGHSLNYIQGHGTSTPKSTLDLRVGERVRVRPRREIEATLDEHNHNRGLLIDAEDATWCGADSTVIARVRRFVNDETGEMIEIKSDCVMLDGVGCRGEYWRMCSRGLPTYWREIWLDRIDDQ</sequence>
<gene>
    <name evidence="1" type="ORF">BV510_00915</name>
</gene>
<evidence type="ECO:0000313" key="2">
    <source>
        <dbReference type="Proteomes" id="UP000191039"/>
    </source>
</evidence>
<evidence type="ECO:0000313" key="1">
    <source>
        <dbReference type="EMBL" id="OPE56269.1"/>
    </source>
</evidence>
<dbReference type="EMBL" id="MIJD01000004">
    <property type="protein sequence ID" value="OPE56269.1"/>
    <property type="molecule type" value="Genomic_DNA"/>
</dbReference>
<comment type="caution">
    <text evidence="1">The sequence shown here is derived from an EMBL/GenBank/DDBJ whole genome shotgun (WGS) entry which is preliminary data.</text>
</comment>
<reference evidence="1 2" key="1">
    <citation type="submission" date="2016-09" db="EMBL/GenBank/DDBJ databases">
        <title>genome sequences of unsequenced Mycobacteria.</title>
        <authorList>
            <person name="Greninger A.L."/>
            <person name="Jerome K.R."/>
            <person name="Mcnair B."/>
            <person name="Wallis C."/>
            <person name="Fang F."/>
        </authorList>
    </citation>
    <scope>NUCLEOTIDE SEQUENCE [LARGE SCALE GENOMIC DNA]</scope>
    <source>
        <strain evidence="1 2">BM1</strain>
    </source>
</reference>
<proteinExistence type="predicted"/>
<name>A0A1Q4HDX9_9MYCO</name>
<dbReference type="Proteomes" id="UP000191039">
    <property type="component" value="Unassembled WGS sequence"/>
</dbReference>
<organism evidence="1 2">
    <name type="scientific">Mycolicibacterium diernhoferi</name>
    <dbReference type="NCBI Taxonomy" id="1801"/>
    <lineage>
        <taxon>Bacteria</taxon>
        <taxon>Bacillati</taxon>
        <taxon>Actinomycetota</taxon>
        <taxon>Actinomycetes</taxon>
        <taxon>Mycobacteriales</taxon>
        <taxon>Mycobacteriaceae</taxon>
        <taxon>Mycolicibacterium</taxon>
    </lineage>
</organism>
<accession>A0A1Q4HDX9</accession>